<dbReference type="AlphaFoldDB" id="A0A3Q0JAW8"/>
<evidence type="ECO:0000313" key="1">
    <source>
        <dbReference type="Proteomes" id="UP000079169"/>
    </source>
</evidence>
<dbReference type="RefSeq" id="XP_026683850.1">
    <property type="nucleotide sequence ID" value="XM_026828049.1"/>
</dbReference>
<sequence length="787" mass="91735">MFDPPEENTVWILPATKSWEEFEIEDPRATTKRVHVPAWLQGEGLDPKKRGKGGMFNFEGRTYRDWEVPVKYRSLSPDLASKYYMIFDDKGRKIVPNQTLPARWGTNLPYGRTFTYRMDITNDDGTINKTIWKRNAETVRYTFANGSLDRVFWKFAKYTMPPKSSGPRRRTGTSEVHITPPTQYIDEAHKYADRVAPHKKFELVTYADGGYKNITEYVPQVYNRTAIDGSYLYSYFYVPKYLRENSSGTENRKIITNIYGELVKTVTYRPKLYFLHTKSDGSFNHSEKVSDFELLKKQYYGHFQTVFHRFPNGSVERMHYDNVEGFTTPHINKYFGFAETTLLNFTRSDGAVLGTFWKIIKNVAKYTGTGSTILFKQTNRRGTLQHSFWRELRPFTNRDDRIKENDATEIRYVTRKGGFLYGSFKKKVRVYTTPVFRPYTGNLSTGTGYFTYPNGTIYGSHWQVVKDNTPNMSTKLKTTPAPGESTFSRSTLYSRVSSFTINTAMFQYFTRILYMTDYYGNVKNSVAKLFSVPIRSTQTQFVYTGRRPTKILRFTNWAGSVYGSHWVFDTNTTWPYAPTTPFNTFSRTKMSYYTYRGPRETRIINYTNAAGERIASYWVFVTDPFDLTQHLMQQLYKRRRRPTTPDVGAKLKYLGHIDRKDIVRRVELVTHPDGSLNYSTVVEEALRDVTYPTAWVNYTAANGSLLNRLWKYVKPTTTTKAYSRKYFAENEPTETVRYTFANGSLDRVSTLYSRVSSFTINTAMFQYFTRILYMTDYYGNVKNSVAK</sequence>
<dbReference type="PaxDb" id="121845-A0A3Q0JAW8"/>
<accession>A0A3Q0JAW8</accession>
<dbReference type="GeneID" id="103515315"/>
<keyword evidence="1" id="KW-1185">Reference proteome</keyword>
<proteinExistence type="predicted"/>
<organism evidence="1 2">
    <name type="scientific">Diaphorina citri</name>
    <name type="common">Asian citrus psyllid</name>
    <dbReference type="NCBI Taxonomy" id="121845"/>
    <lineage>
        <taxon>Eukaryota</taxon>
        <taxon>Metazoa</taxon>
        <taxon>Ecdysozoa</taxon>
        <taxon>Arthropoda</taxon>
        <taxon>Hexapoda</taxon>
        <taxon>Insecta</taxon>
        <taxon>Pterygota</taxon>
        <taxon>Neoptera</taxon>
        <taxon>Paraneoptera</taxon>
        <taxon>Hemiptera</taxon>
        <taxon>Sternorrhyncha</taxon>
        <taxon>Psylloidea</taxon>
        <taxon>Psyllidae</taxon>
        <taxon>Diaphorininae</taxon>
        <taxon>Diaphorina</taxon>
    </lineage>
</organism>
<reference evidence="2" key="1">
    <citation type="submission" date="2025-08" db="UniProtKB">
        <authorList>
            <consortium name="RefSeq"/>
        </authorList>
    </citation>
    <scope>IDENTIFICATION</scope>
</reference>
<gene>
    <name evidence="2" type="primary">LOC103515315</name>
</gene>
<evidence type="ECO:0000313" key="2">
    <source>
        <dbReference type="RefSeq" id="XP_026683850.1"/>
    </source>
</evidence>
<dbReference type="KEGG" id="dci:103515315"/>
<name>A0A3Q0JAW8_DIACI</name>
<protein>
    <submittedName>
        <fullName evidence="2">Uncharacterized protein LOC103515315</fullName>
    </submittedName>
</protein>
<dbReference type="Proteomes" id="UP000079169">
    <property type="component" value="Unplaced"/>
</dbReference>